<sequence>MVATAERASKARNSSQARNPTHRPLSTALTCVLCCQLPASIGPCVIPAFGCVIPPESFMLKTKDCVEVVQATKLRAIGASDQEQAGKFVNGQRVSLSTASFFCFLA</sequence>
<evidence type="ECO:0000313" key="3">
    <source>
        <dbReference type="Proteomes" id="UP001321473"/>
    </source>
</evidence>
<organism evidence="2 3">
    <name type="scientific">Amblyomma americanum</name>
    <name type="common">Lone star tick</name>
    <dbReference type="NCBI Taxonomy" id="6943"/>
    <lineage>
        <taxon>Eukaryota</taxon>
        <taxon>Metazoa</taxon>
        <taxon>Ecdysozoa</taxon>
        <taxon>Arthropoda</taxon>
        <taxon>Chelicerata</taxon>
        <taxon>Arachnida</taxon>
        <taxon>Acari</taxon>
        <taxon>Parasitiformes</taxon>
        <taxon>Ixodida</taxon>
        <taxon>Ixodoidea</taxon>
        <taxon>Ixodidae</taxon>
        <taxon>Amblyomminae</taxon>
        <taxon>Amblyomma</taxon>
    </lineage>
</organism>
<keyword evidence="3" id="KW-1185">Reference proteome</keyword>
<dbReference type="EMBL" id="JARKHS020027960">
    <property type="protein sequence ID" value="KAK8764887.1"/>
    <property type="molecule type" value="Genomic_DNA"/>
</dbReference>
<evidence type="ECO:0000256" key="1">
    <source>
        <dbReference type="SAM" id="MobiDB-lite"/>
    </source>
</evidence>
<name>A0AAQ4DQZ7_AMBAM</name>
<accession>A0AAQ4DQZ7</accession>
<dbReference type="AlphaFoldDB" id="A0AAQ4DQZ7"/>
<protein>
    <submittedName>
        <fullName evidence="2">Uncharacterized protein</fullName>
    </submittedName>
</protein>
<gene>
    <name evidence="2" type="ORF">V5799_032504</name>
</gene>
<proteinExistence type="predicted"/>
<evidence type="ECO:0000313" key="2">
    <source>
        <dbReference type="EMBL" id="KAK8764887.1"/>
    </source>
</evidence>
<feature type="region of interest" description="Disordered" evidence="1">
    <location>
        <begin position="1"/>
        <end position="24"/>
    </location>
</feature>
<comment type="caution">
    <text evidence="2">The sequence shown here is derived from an EMBL/GenBank/DDBJ whole genome shotgun (WGS) entry which is preliminary data.</text>
</comment>
<dbReference type="Proteomes" id="UP001321473">
    <property type="component" value="Unassembled WGS sequence"/>
</dbReference>
<reference evidence="2 3" key="1">
    <citation type="journal article" date="2023" name="Arcadia Sci">
        <title>De novo assembly of a long-read Amblyomma americanum tick genome.</title>
        <authorList>
            <person name="Chou S."/>
            <person name="Poskanzer K.E."/>
            <person name="Rollins M."/>
            <person name="Thuy-Boun P.S."/>
        </authorList>
    </citation>
    <scope>NUCLEOTIDE SEQUENCE [LARGE SCALE GENOMIC DNA]</scope>
    <source>
        <strain evidence="2">F_SG_1</strain>
        <tissue evidence="2">Salivary glands</tissue>
    </source>
</reference>